<dbReference type="Proteomes" id="UP001611263">
    <property type="component" value="Unassembled WGS sequence"/>
</dbReference>
<dbReference type="InterPro" id="IPR010621">
    <property type="entry name" value="DUF1214"/>
</dbReference>
<feature type="domain" description="DUF1254" evidence="2">
    <location>
        <begin position="88"/>
        <end position="223"/>
    </location>
</feature>
<protein>
    <submittedName>
        <fullName evidence="3">DUF1254 domain-containing protein</fullName>
    </submittedName>
</protein>
<dbReference type="Pfam" id="PF06742">
    <property type="entry name" value="DUF1214"/>
    <property type="match status" value="1"/>
</dbReference>
<dbReference type="InterPro" id="IPR037049">
    <property type="entry name" value="DUF1214_C_sf"/>
</dbReference>
<organism evidence="3 4">
    <name type="scientific">Nocardia carnea</name>
    <dbReference type="NCBI Taxonomy" id="37328"/>
    <lineage>
        <taxon>Bacteria</taxon>
        <taxon>Bacillati</taxon>
        <taxon>Actinomycetota</taxon>
        <taxon>Actinomycetes</taxon>
        <taxon>Mycobacteriales</taxon>
        <taxon>Nocardiaceae</taxon>
        <taxon>Nocardia</taxon>
    </lineage>
</organism>
<evidence type="ECO:0000313" key="3">
    <source>
        <dbReference type="EMBL" id="MFI1461378.1"/>
    </source>
</evidence>
<name>A0ABW7TML5_9NOCA</name>
<keyword evidence="4" id="KW-1185">Reference proteome</keyword>
<accession>A0ABW7TML5</accession>
<proteinExistence type="predicted"/>
<dbReference type="GeneID" id="93504394"/>
<dbReference type="Gene3D" id="2.60.120.600">
    <property type="entry name" value="Domain of unknown function DUF1214, C-terminal domain"/>
    <property type="match status" value="1"/>
</dbReference>
<dbReference type="InterPro" id="IPR037050">
    <property type="entry name" value="DUF1254_sf"/>
</dbReference>
<gene>
    <name evidence="3" type="ORF">ACH4WX_11730</name>
</gene>
<comment type="caution">
    <text evidence="3">The sequence shown here is derived from an EMBL/GenBank/DDBJ whole genome shotgun (WGS) entry which is preliminary data.</text>
</comment>
<evidence type="ECO:0000259" key="1">
    <source>
        <dbReference type="Pfam" id="PF06742"/>
    </source>
</evidence>
<dbReference type="PANTHER" id="PTHR36509:SF2">
    <property type="entry name" value="BLL3101 PROTEIN"/>
    <property type="match status" value="1"/>
</dbReference>
<dbReference type="Gene3D" id="2.60.40.1610">
    <property type="entry name" value="Domain of unknown function DUF1254"/>
    <property type="match status" value="1"/>
</dbReference>
<dbReference type="SUPFAM" id="SSF160935">
    <property type="entry name" value="VPA0735-like"/>
    <property type="match status" value="1"/>
</dbReference>
<evidence type="ECO:0000313" key="4">
    <source>
        <dbReference type="Proteomes" id="UP001611263"/>
    </source>
</evidence>
<dbReference type="Pfam" id="PF06863">
    <property type="entry name" value="DUF1254"/>
    <property type="match status" value="1"/>
</dbReference>
<dbReference type="RefSeq" id="WP_081595409.1">
    <property type="nucleotide sequence ID" value="NZ_JBIRUQ010000002.1"/>
</dbReference>
<sequence>MGDSPAAVPGNSRRPPATDRFRLSRRSLLGLFAVTGLAACGGEDDDSAVEPSGTPAERREVATDAYVFGYPLVLIDTIRRRALEYTAVNRFQHTSALPASSQRTVVRIDLDNLYSVAWLDLREEPVLFEVPQIEDRYWVMQILDAWSNTAFTPTSVQPHAEPGASAPFVYAVTGPGWSGTLPPGAVQLPVPTADAWLYGRIEVRGPGDVAAVRDIQSRLRLAPLSAWTTPAAAEADSIPENQDWSESAGLDSIDEMPVRDFFDRMCELMEKNPPAAEDEPAMARFATIGIRPGGSPEGVSTGELSAGVDAAKRKITAYVDPGSILRNGWVLDLNVGRYGTNYLLRAATASRGVGANLAAVVVYPAMFDQADDDGTPIEFSLRFEPGEAPPVAAFWSLTAYGSDGFLVPNEADLHTVGHPVPPVFAPDGSLDFTVQAADPGPDVPRSNWLPIPERGQFSLVMRLYEPDRRVLDGEWFPPPLVP</sequence>
<dbReference type="EMBL" id="JBIRUQ010000002">
    <property type="protein sequence ID" value="MFI1461378.1"/>
    <property type="molecule type" value="Genomic_DNA"/>
</dbReference>
<reference evidence="3 4" key="1">
    <citation type="submission" date="2024-10" db="EMBL/GenBank/DDBJ databases">
        <title>The Natural Products Discovery Center: Release of the First 8490 Sequenced Strains for Exploring Actinobacteria Biosynthetic Diversity.</title>
        <authorList>
            <person name="Kalkreuter E."/>
            <person name="Kautsar S.A."/>
            <person name="Yang D."/>
            <person name="Bader C.D."/>
            <person name="Teijaro C.N."/>
            <person name="Fluegel L."/>
            <person name="Davis C.M."/>
            <person name="Simpson J.R."/>
            <person name="Lauterbach L."/>
            <person name="Steele A.D."/>
            <person name="Gui C."/>
            <person name="Meng S."/>
            <person name="Li G."/>
            <person name="Viehrig K."/>
            <person name="Ye F."/>
            <person name="Su P."/>
            <person name="Kiefer A.F."/>
            <person name="Nichols A."/>
            <person name="Cepeda A.J."/>
            <person name="Yan W."/>
            <person name="Fan B."/>
            <person name="Jiang Y."/>
            <person name="Adhikari A."/>
            <person name="Zheng C.-J."/>
            <person name="Schuster L."/>
            <person name="Cowan T.M."/>
            <person name="Smanski M.J."/>
            <person name="Chevrette M.G."/>
            <person name="De Carvalho L.P.S."/>
            <person name="Shen B."/>
        </authorList>
    </citation>
    <scope>NUCLEOTIDE SEQUENCE [LARGE SCALE GENOMIC DNA]</scope>
    <source>
        <strain evidence="3 4">NPDC020568</strain>
    </source>
</reference>
<dbReference type="PANTHER" id="PTHR36509">
    <property type="entry name" value="BLL3101 PROTEIN"/>
    <property type="match status" value="1"/>
</dbReference>
<feature type="domain" description="DUF1214" evidence="1">
    <location>
        <begin position="378"/>
        <end position="467"/>
    </location>
</feature>
<dbReference type="InterPro" id="IPR010679">
    <property type="entry name" value="DUF1254"/>
</dbReference>
<evidence type="ECO:0000259" key="2">
    <source>
        <dbReference type="Pfam" id="PF06863"/>
    </source>
</evidence>